<evidence type="ECO:0000313" key="2">
    <source>
        <dbReference type="Proteomes" id="UP000565723"/>
    </source>
</evidence>
<protein>
    <submittedName>
        <fullName evidence="1">Uncharacterized protein</fullName>
    </submittedName>
</protein>
<proteinExistence type="predicted"/>
<dbReference type="Proteomes" id="UP000565723">
    <property type="component" value="Unassembled WGS sequence"/>
</dbReference>
<dbReference type="AlphaFoldDB" id="A0A850LN65"/>
<accession>A0A850LN65</accession>
<evidence type="ECO:0000313" key="1">
    <source>
        <dbReference type="EMBL" id="NVK99468.1"/>
    </source>
</evidence>
<comment type="caution">
    <text evidence="1">The sequence shown here is derived from an EMBL/GenBank/DDBJ whole genome shotgun (WGS) entry which is preliminary data.</text>
</comment>
<gene>
    <name evidence="1" type="ORF">HW564_21305</name>
</gene>
<dbReference type="OMA" id="PGCLIAK"/>
<name>A0A850LN65_9RHOB</name>
<sequence>MLEPDNRGKVQIMKLAAIALALGATLAGPVLSQSLEPWGSSDYWDVLIDPTLGNGCLIQSTFTDGSVVRIGFDRVEGAGYVTAFNEAWGDIVEGEWYPVLFALDGAEYEAEARGMYLEGVPGADILFDNPDFLYDIAAKYTMTLYNESGEVMSIDLTGSMAALEAAIECQEEMG</sequence>
<dbReference type="EMBL" id="JABXIY010000068">
    <property type="protein sequence ID" value="NVK99468.1"/>
    <property type="molecule type" value="Genomic_DNA"/>
</dbReference>
<reference evidence="1 2" key="1">
    <citation type="journal article" date="2020" name="Proc. Natl. Acad. Sci. U.S.A.">
        <title>Ecological drivers of bacterial community assembly in synthetic phycospheres.</title>
        <authorList>
            <person name="Fu H."/>
            <person name="Uchimiya M."/>
            <person name="Gore J."/>
            <person name="Moran M.A."/>
        </authorList>
    </citation>
    <scope>NUCLEOTIDE SEQUENCE [LARGE SCALE GENOMIC DNA]</scope>
    <source>
        <strain evidence="1">HF-Din03</strain>
    </source>
</reference>
<organism evidence="1 2">
    <name type="scientific">Ruegeria pomeroyi</name>
    <dbReference type="NCBI Taxonomy" id="89184"/>
    <lineage>
        <taxon>Bacteria</taxon>
        <taxon>Pseudomonadati</taxon>
        <taxon>Pseudomonadota</taxon>
        <taxon>Alphaproteobacteria</taxon>
        <taxon>Rhodobacterales</taxon>
        <taxon>Roseobacteraceae</taxon>
        <taxon>Ruegeria</taxon>
    </lineage>
</organism>